<accession>W9XLQ4</accession>
<feature type="compositionally biased region" description="Polar residues" evidence="1">
    <location>
        <begin position="937"/>
        <end position="949"/>
    </location>
</feature>
<feature type="compositionally biased region" description="Basic and acidic residues" evidence="1">
    <location>
        <begin position="415"/>
        <end position="424"/>
    </location>
</feature>
<dbReference type="GeneID" id="19173131"/>
<dbReference type="OrthoDB" id="3561737at2759"/>
<feature type="compositionally biased region" description="Low complexity" evidence="1">
    <location>
        <begin position="741"/>
        <end position="750"/>
    </location>
</feature>
<feature type="compositionally biased region" description="Basic and acidic residues" evidence="1">
    <location>
        <begin position="473"/>
        <end position="489"/>
    </location>
</feature>
<feature type="compositionally biased region" description="Low complexity" evidence="1">
    <location>
        <begin position="301"/>
        <end position="311"/>
    </location>
</feature>
<feature type="region of interest" description="Disordered" evidence="1">
    <location>
        <begin position="347"/>
        <end position="397"/>
    </location>
</feature>
<gene>
    <name evidence="3" type="ORF">A1O3_09045</name>
</gene>
<feature type="compositionally biased region" description="Basic residues" evidence="1">
    <location>
        <begin position="373"/>
        <end position="382"/>
    </location>
</feature>
<evidence type="ECO:0000259" key="2">
    <source>
        <dbReference type="Pfam" id="PF12868"/>
    </source>
</evidence>
<evidence type="ECO:0000256" key="1">
    <source>
        <dbReference type="SAM" id="MobiDB-lite"/>
    </source>
</evidence>
<feature type="compositionally biased region" description="Basic and acidic residues" evidence="1">
    <location>
        <begin position="31"/>
        <end position="80"/>
    </location>
</feature>
<dbReference type="Proteomes" id="UP000019478">
    <property type="component" value="Unassembled WGS sequence"/>
</dbReference>
<name>W9XLQ4_9EURO</name>
<feature type="region of interest" description="Disordered" evidence="1">
    <location>
        <begin position="412"/>
        <end position="493"/>
    </location>
</feature>
<feature type="compositionally biased region" description="Pro residues" evidence="1">
    <location>
        <begin position="720"/>
        <end position="740"/>
    </location>
</feature>
<dbReference type="PANTHER" id="PTHR35487">
    <property type="entry name" value="DUF3824 DOMAIN-CONTAINING PROTEIN"/>
    <property type="match status" value="1"/>
</dbReference>
<feature type="compositionally biased region" description="Low complexity" evidence="1">
    <location>
        <begin position="644"/>
        <end position="656"/>
    </location>
</feature>
<organism evidence="3 4">
    <name type="scientific">Capronia epimyces CBS 606.96</name>
    <dbReference type="NCBI Taxonomy" id="1182542"/>
    <lineage>
        <taxon>Eukaryota</taxon>
        <taxon>Fungi</taxon>
        <taxon>Dikarya</taxon>
        <taxon>Ascomycota</taxon>
        <taxon>Pezizomycotina</taxon>
        <taxon>Eurotiomycetes</taxon>
        <taxon>Chaetothyriomycetidae</taxon>
        <taxon>Chaetothyriales</taxon>
        <taxon>Herpotrichiellaceae</taxon>
        <taxon>Capronia</taxon>
    </lineage>
</organism>
<proteinExistence type="predicted"/>
<feature type="region of interest" description="Disordered" evidence="1">
    <location>
        <begin position="1"/>
        <end position="80"/>
    </location>
</feature>
<comment type="caution">
    <text evidence="3">The sequence shown here is derived from an EMBL/GenBank/DDBJ whole genome shotgun (WGS) entry which is preliminary data.</text>
</comment>
<dbReference type="PANTHER" id="PTHR35487:SF1">
    <property type="entry name" value="DUF3824 DOMAIN-CONTAINING PROTEIN"/>
    <property type="match status" value="1"/>
</dbReference>
<dbReference type="InterPro" id="IPR024436">
    <property type="entry name" value="DUF3824"/>
</dbReference>
<feature type="domain" description="DUF3824" evidence="2">
    <location>
        <begin position="384"/>
        <end position="455"/>
    </location>
</feature>
<feature type="domain" description="DUF3824" evidence="2">
    <location>
        <begin position="636"/>
        <end position="783"/>
    </location>
</feature>
<feature type="compositionally biased region" description="Basic and acidic residues" evidence="1">
    <location>
        <begin position="7"/>
        <end position="22"/>
    </location>
</feature>
<dbReference type="RefSeq" id="XP_007737331.1">
    <property type="nucleotide sequence ID" value="XM_007739141.1"/>
</dbReference>
<feature type="compositionally biased region" description="Pro residues" evidence="1">
    <location>
        <begin position="751"/>
        <end position="766"/>
    </location>
</feature>
<feature type="region of interest" description="Disordered" evidence="1">
    <location>
        <begin position="243"/>
        <end position="335"/>
    </location>
</feature>
<reference evidence="3 4" key="1">
    <citation type="submission" date="2013-03" db="EMBL/GenBank/DDBJ databases">
        <title>The Genome Sequence of Capronia epimyces CBS 606.96.</title>
        <authorList>
            <consortium name="The Broad Institute Genomics Platform"/>
            <person name="Cuomo C."/>
            <person name="de Hoog S."/>
            <person name="Gorbushina A."/>
            <person name="Walker B."/>
            <person name="Young S.K."/>
            <person name="Zeng Q."/>
            <person name="Gargeya S."/>
            <person name="Fitzgerald M."/>
            <person name="Haas B."/>
            <person name="Abouelleil A."/>
            <person name="Allen A.W."/>
            <person name="Alvarado L."/>
            <person name="Arachchi H.M."/>
            <person name="Berlin A.M."/>
            <person name="Chapman S.B."/>
            <person name="Gainer-Dewar J."/>
            <person name="Goldberg J."/>
            <person name="Griggs A."/>
            <person name="Gujja S."/>
            <person name="Hansen M."/>
            <person name="Howarth C."/>
            <person name="Imamovic A."/>
            <person name="Ireland A."/>
            <person name="Larimer J."/>
            <person name="McCowan C."/>
            <person name="Murphy C."/>
            <person name="Pearson M."/>
            <person name="Poon T.W."/>
            <person name="Priest M."/>
            <person name="Roberts A."/>
            <person name="Saif S."/>
            <person name="Shea T."/>
            <person name="Sisk P."/>
            <person name="Sykes S."/>
            <person name="Wortman J."/>
            <person name="Nusbaum C."/>
            <person name="Birren B."/>
        </authorList>
    </citation>
    <scope>NUCLEOTIDE SEQUENCE [LARGE SCALE GENOMIC DNA]</scope>
    <source>
        <strain evidence="3 4">CBS 606.96</strain>
    </source>
</reference>
<feature type="compositionally biased region" description="Polar residues" evidence="1">
    <location>
        <begin position="888"/>
        <end position="899"/>
    </location>
</feature>
<dbReference type="AlphaFoldDB" id="W9XLQ4"/>
<evidence type="ECO:0000313" key="3">
    <source>
        <dbReference type="EMBL" id="EXJ77886.1"/>
    </source>
</evidence>
<feature type="compositionally biased region" description="Basic and acidic residues" evidence="1">
    <location>
        <begin position="993"/>
        <end position="1018"/>
    </location>
</feature>
<dbReference type="EMBL" id="AMGY01000009">
    <property type="protein sequence ID" value="EXJ77886.1"/>
    <property type="molecule type" value="Genomic_DNA"/>
</dbReference>
<feature type="compositionally biased region" description="Pro residues" evidence="1">
    <location>
        <begin position="693"/>
        <end position="704"/>
    </location>
</feature>
<feature type="compositionally biased region" description="Polar residues" evidence="1">
    <location>
        <begin position="789"/>
        <end position="807"/>
    </location>
</feature>
<feature type="compositionally biased region" description="Basic and acidic residues" evidence="1">
    <location>
        <begin position="283"/>
        <end position="298"/>
    </location>
</feature>
<dbReference type="Pfam" id="PF12868">
    <property type="entry name" value="DUF3824"/>
    <property type="match status" value="4"/>
</dbReference>
<feature type="region of interest" description="Disordered" evidence="1">
    <location>
        <begin position="512"/>
        <end position="1046"/>
    </location>
</feature>
<feature type="compositionally biased region" description="Basic residues" evidence="1">
    <location>
        <begin position="352"/>
        <end position="365"/>
    </location>
</feature>
<feature type="compositionally biased region" description="Low complexity" evidence="1">
    <location>
        <begin position="460"/>
        <end position="470"/>
    </location>
</feature>
<feature type="compositionally biased region" description="Basic and acidic residues" evidence="1">
    <location>
        <begin position="539"/>
        <end position="549"/>
    </location>
</feature>
<dbReference type="HOGENOM" id="CLU_010781_1_0_1"/>
<dbReference type="STRING" id="1182542.W9XLQ4"/>
<evidence type="ECO:0000313" key="4">
    <source>
        <dbReference type="Proteomes" id="UP000019478"/>
    </source>
</evidence>
<feature type="domain" description="DUF3824" evidence="2">
    <location>
        <begin position="127"/>
        <end position="185"/>
    </location>
</feature>
<feature type="compositionally biased region" description="Basic and acidic residues" evidence="1">
    <location>
        <begin position="658"/>
        <end position="678"/>
    </location>
</feature>
<protein>
    <recommendedName>
        <fullName evidence="2">DUF3824 domain-containing protein</fullName>
    </recommendedName>
</protein>
<dbReference type="eggNOG" id="ENOG502QW3V">
    <property type="taxonomic scope" value="Eukaryota"/>
</dbReference>
<keyword evidence="4" id="KW-1185">Reference proteome</keyword>
<sequence>MSVYGGRFDDSRTSVSSARRDGGYTTVKRYVVKEEDTRSPVGRDRRFVPDRAGERVEETRIVRREREVDEPPRREDPRYSERELIVRRERDDEPRRDYGYDTWRGEPAAERELVIRRTTDRDEPRRDDLSIARYDDRGRDARITETRYRDDFEIVSPTRPFDDRDLQRYSRTSEYFTPPPAPPTTIVIRQEPIIIRERVRDDDYQIVRKSDVEEERSVVRREPPARGEEDFFYEKKVRERLDDRRDDDDDYYERRSRRRSVSPHDSVSQRGRDYSSDDSMVYVRKETRDESPSPERRKGLAAGVVAGVGAAELLRNHRKKEGRETSHGIGRVGRDIGAGALGALAAEGIQRARSRHRSKSRHHSRDSRDRYSPRSRSRRRSRSRSESPSKLKTLGAVGLGAAALAAAAAIASKRMNKDKEEPRRSRSRHRTQSVSSLENDPSAPSDDARNPKHRNKRIAEAGAAGAVVAGLIERARSKSRARDGKERSRSRIRQALPVVAAGLGSAALAGLYEKNKAKKEAEKISTEGRRARSRSRSRARSDGYYDGPRDAALADPGLIEYGTGPMYGNNFGPDYYGRPPPAEGYYGASDAVVPRDPYTAQRGARSRSRSVSRERGGRRSSRSHSSSSERSKHGRRRSSHDAAKMAAAAGAGAIAATEYEKRKQEKRERKARRRREEEGYAGDPYEDNYHPSQPYPPTPPPPVNDPYAAQQGFYPQTSQFPPPPGSVPQQYPPQQPPPTAGPAAGTSYPTQPYPPPPPAGGPPPTTNPYDAYGSGANPYPPRGPENVSDEPSSTFGYSSIPATSNDQNHVDGLTATAAPPPPPLLNAHPASTSGLAPHPPPESNSVPMGRSVPSAARAVSPPRSQSQPPPSSRRKSVQFADKPEISAESDTVATESEISSPERHHRRHRYPNSRGYESEDDTDSTPVETRRGRRGQSSRVADLDSTSGGQDKRRNHRRRQPHETTSSRITPRAPPLDRVTSPSDSDATVELPPRFDEQGRRKPEPGSDPLADRLDEILAGKGTTGKLFGNFLDGLFGPEGRKKRSR</sequence>
<feature type="domain" description="DUF3824" evidence="2">
    <location>
        <begin position="487"/>
        <end position="585"/>
    </location>
</feature>
<feature type="compositionally biased region" description="Basic and acidic residues" evidence="1">
    <location>
        <begin position="513"/>
        <end position="530"/>
    </location>
</feature>